<dbReference type="EMBL" id="MK967386">
    <property type="protein sequence ID" value="QDM56551.1"/>
    <property type="molecule type" value="Genomic_DNA"/>
</dbReference>
<name>A0A515MIQ1_9CAUD</name>
<sequence>MPRSSRHICNRYRREASAMAHKTKPNCCPNCNKTHEECSDKKACPKWEVSLHVCKIFGTRPQRPLSPRRRITK</sequence>
<protein>
    <submittedName>
        <fullName evidence="1">Uncharacterized protein</fullName>
    </submittedName>
</protein>
<organism evidence="1 2">
    <name type="scientific">Streptomyces phage Esketit</name>
    <dbReference type="NCBI Taxonomy" id="2591133"/>
    <lineage>
        <taxon>Viruses</taxon>
        <taxon>Duplodnaviria</taxon>
        <taxon>Heunggongvirae</taxon>
        <taxon>Uroviricota</taxon>
        <taxon>Caudoviricetes</taxon>
        <taxon>Rimavirus</taxon>
        <taxon>Rimavirus rima</taxon>
    </lineage>
</organism>
<proteinExistence type="predicted"/>
<accession>A0A515MIQ1</accession>
<gene>
    <name evidence="1" type="primary">50</name>
    <name evidence="1" type="ORF">SEA_ESKETIT_50</name>
</gene>
<evidence type="ECO:0000313" key="1">
    <source>
        <dbReference type="EMBL" id="QDM56551.1"/>
    </source>
</evidence>
<reference evidence="1 2" key="1">
    <citation type="submission" date="2019-05" db="EMBL/GenBank/DDBJ databases">
        <authorList>
            <person name="Anderson M.E."/>
            <person name="Brown K.M."/>
            <person name="Cummings J.R."/>
            <person name="Eaglin Z.M."/>
            <person name="Kempf S.R."/>
            <person name="Kluemper A.J."/>
            <person name="Pearce J.A."/>
            <person name="Poser W.S.A."/>
            <person name="Smith D.I."/>
            <person name="Thompson S.A."/>
            <person name="Stamm J."/>
            <person name="Powell E.A."/>
            <person name="McGriff A.K."/>
            <person name="Caruso S.M."/>
            <person name="Garlena R.A."/>
            <person name="Russell D.A."/>
            <person name="Pope W.H."/>
            <person name="Jacobs-Sera D."/>
            <person name="Hatfull G.F."/>
        </authorList>
    </citation>
    <scope>NUCLEOTIDE SEQUENCE [LARGE SCALE GENOMIC DNA]</scope>
</reference>
<dbReference type="Proteomes" id="UP000319748">
    <property type="component" value="Segment"/>
</dbReference>
<evidence type="ECO:0000313" key="2">
    <source>
        <dbReference type="Proteomes" id="UP000319748"/>
    </source>
</evidence>